<dbReference type="Gene3D" id="3.30.70.330">
    <property type="match status" value="3"/>
</dbReference>
<dbReference type="PANTHER" id="PTHR15225:SF8">
    <property type="entry name" value="RNA-BINDING PROTEIN 43"/>
    <property type="match status" value="1"/>
</dbReference>
<keyword evidence="2" id="KW-1185">Reference proteome</keyword>
<reference evidence="1" key="1">
    <citation type="submission" date="2020-04" db="EMBL/GenBank/DDBJ databases">
        <authorList>
            <person name="Alioto T."/>
            <person name="Alioto T."/>
            <person name="Gomez Garrido J."/>
        </authorList>
    </citation>
    <scope>NUCLEOTIDE SEQUENCE</scope>
    <source>
        <strain evidence="1">A484AB</strain>
    </source>
</reference>
<evidence type="ECO:0000313" key="1">
    <source>
        <dbReference type="EMBL" id="CAB4043974.1"/>
    </source>
</evidence>
<sequence length="250" mass="27869">MATELDLIKAIKQGDVDIVGKEERTILVSELPEGIPKNTIHIHFQRKKNNGGEVEDTVLLPGGKQAWVIFEDPKVAEKVVDIEQIIQGKRVRVELLKTETKATEWSVESATILVSDLPEGVTENRITMHFQKRKNGGGEVKKVQLSSDRKEATVTFDDPKVAEKVVDTEQIIQGKQVRVELLKTETQATERIVESATILVSGLPEGVTENRITMHFQKRRNGGGEVKKVQLSSDRKEATVTFDDPKGLLL</sequence>
<proteinExistence type="predicted"/>
<dbReference type="SUPFAM" id="SSF54928">
    <property type="entry name" value="RNA-binding domain, RBD"/>
    <property type="match status" value="2"/>
</dbReference>
<protein>
    <submittedName>
        <fullName evidence="1">Poly [ADP-ribose] polymerase 14-like isoform X1</fullName>
    </submittedName>
</protein>
<dbReference type="Pfam" id="PF23085">
    <property type="entry name" value="RRM_PARP14_3"/>
    <property type="match status" value="3"/>
</dbReference>
<comment type="caution">
    <text evidence="1">The sequence shown here is derived from an EMBL/GenBank/DDBJ whole genome shotgun (WGS) entry which is preliminary data.</text>
</comment>
<dbReference type="EMBL" id="CACRXK020033676">
    <property type="protein sequence ID" value="CAB4043974.1"/>
    <property type="molecule type" value="Genomic_DNA"/>
</dbReference>
<dbReference type="PROSITE" id="PS50102">
    <property type="entry name" value="RRM"/>
    <property type="match status" value="2"/>
</dbReference>
<accession>A0A6S7KM05</accession>
<dbReference type="Proteomes" id="UP001152795">
    <property type="component" value="Unassembled WGS sequence"/>
</dbReference>
<organism evidence="1 2">
    <name type="scientific">Paramuricea clavata</name>
    <name type="common">Red gorgonian</name>
    <name type="synonym">Violescent sea-whip</name>
    <dbReference type="NCBI Taxonomy" id="317549"/>
    <lineage>
        <taxon>Eukaryota</taxon>
        <taxon>Metazoa</taxon>
        <taxon>Cnidaria</taxon>
        <taxon>Anthozoa</taxon>
        <taxon>Octocorallia</taxon>
        <taxon>Malacalcyonacea</taxon>
        <taxon>Plexauridae</taxon>
        <taxon>Paramuricea</taxon>
    </lineage>
</organism>
<dbReference type="InterPro" id="IPR035979">
    <property type="entry name" value="RBD_domain_sf"/>
</dbReference>
<dbReference type="SMART" id="SM00360">
    <property type="entry name" value="RRM"/>
    <property type="match status" value="2"/>
</dbReference>
<dbReference type="PANTHER" id="PTHR15225">
    <property type="entry name" value="INTERFERON-INDUCED PROTEIN 35/NMI N-MYC/STAT INTERACTING PROTEIN"/>
    <property type="match status" value="1"/>
</dbReference>
<dbReference type="GO" id="GO:0003723">
    <property type="term" value="F:RNA binding"/>
    <property type="evidence" value="ECO:0007669"/>
    <property type="project" value="UniProtKB-UniRule"/>
</dbReference>
<evidence type="ECO:0000313" key="2">
    <source>
        <dbReference type="Proteomes" id="UP001152795"/>
    </source>
</evidence>
<dbReference type="OrthoDB" id="5989595at2759"/>
<dbReference type="InterPro" id="IPR000504">
    <property type="entry name" value="RRM_dom"/>
</dbReference>
<gene>
    <name evidence="1" type="ORF">PACLA_8A005241</name>
</gene>
<dbReference type="AlphaFoldDB" id="A0A6S7KM05"/>
<dbReference type="InterPro" id="IPR012677">
    <property type="entry name" value="Nucleotide-bd_a/b_plait_sf"/>
</dbReference>
<name>A0A6S7KM05_PARCT</name>